<organism evidence="2 3">
    <name type="scientific">Linum trigynum</name>
    <dbReference type="NCBI Taxonomy" id="586398"/>
    <lineage>
        <taxon>Eukaryota</taxon>
        <taxon>Viridiplantae</taxon>
        <taxon>Streptophyta</taxon>
        <taxon>Embryophyta</taxon>
        <taxon>Tracheophyta</taxon>
        <taxon>Spermatophyta</taxon>
        <taxon>Magnoliopsida</taxon>
        <taxon>eudicotyledons</taxon>
        <taxon>Gunneridae</taxon>
        <taxon>Pentapetalae</taxon>
        <taxon>rosids</taxon>
        <taxon>fabids</taxon>
        <taxon>Malpighiales</taxon>
        <taxon>Linaceae</taxon>
        <taxon>Linum</taxon>
    </lineage>
</organism>
<proteinExistence type="predicted"/>
<sequence length="74" mass="7976">MGWRGRGVGRAGEGAADNGVGEPEPEQSKSGGGRSSDWESGLEMEKRSRGLAGEEEESQRGREESRLPIRDCDL</sequence>
<reference evidence="2 3" key="1">
    <citation type="submission" date="2024-04" db="EMBL/GenBank/DDBJ databases">
        <authorList>
            <person name="Fracassetti M."/>
        </authorList>
    </citation>
    <scope>NUCLEOTIDE SEQUENCE [LARGE SCALE GENOMIC DNA]</scope>
</reference>
<feature type="region of interest" description="Disordered" evidence="1">
    <location>
        <begin position="1"/>
        <end position="74"/>
    </location>
</feature>
<dbReference type="EMBL" id="OZ034820">
    <property type="protein sequence ID" value="CAL1399999.1"/>
    <property type="molecule type" value="Genomic_DNA"/>
</dbReference>
<keyword evidence="3" id="KW-1185">Reference proteome</keyword>
<gene>
    <name evidence="2" type="ORF">LTRI10_LOCUS40154</name>
</gene>
<evidence type="ECO:0000313" key="2">
    <source>
        <dbReference type="EMBL" id="CAL1399999.1"/>
    </source>
</evidence>
<dbReference type="AlphaFoldDB" id="A0AAV2FQ07"/>
<accession>A0AAV2FQ07</accession>
<evidence type="ECO:0000256" key="1">
    <source>
        <dbReference type="SAM" id="MobiDB-lite"/>
    </source>
</evidence>
<protein>
    <submittedName>
        <fullName evidence="2">Uncharacterized protein</fullName>
    </submittedName>
</protein>
<name>A0AAV2FQ07_9ROSI</name>
<evidence type="ECO:0000313" key="3">
    <source>
        <dbReference type="Proteomes" id="UP001497516"/>
    </source>
</evidence>
<feature type="compositionally biased region" description="Gly residues" evidence="1">
    <location>
        <begin position="1"/>
        <end position="12"/>
    </location>
</feature>
<dbReference type="Proteomes" id="UP001497516">
    <property type="component" value="Chromosome 7"/>
</dbReference>
<feature type="compositionally biased region" description="Basic and acidic residues" evidence="1">
    <location>
        <begin position="58"/>
        <end position="74"/>
    </location>
</feature>